<proteinExistence type="predicted"/>
<dbReference type="EMBL" id="JDSQ01000010">
    <property type="protein sequence ID" value="EWS78121.1"/>
    <property type="molecule type" value="Genomic_DNA"/>
</dbReference>
<dbReference type="Proteomes" id="UP000020406">
    <property type="component" value="Unassembled WGS sequence"/>
</dbReference>
<sequence length="55" mass="6334">MGFFDWHRFQVHACRRCPVVRVAVFVVAWENHEVLGSTGQSLWLQCVMSDQGQQG</sequence>
<name>Z9JJW8_9GAMM</name>
<protein>
    <submittedName>
        <fullName evidence="1">Uncharacterized protein</fullName>
    </submittedName>
</protein>
<gene>
    <name evidence="1" type="ORF">AF72_07135</name>
</gene>
<organism evidence="1 2">
    <name type="scientific">Xylella taiwanensis</name>
    <dbReference type="NCBI Taxonomy" id="1444770"/>
    <lineage>
        <taxon>Bacteria</taxon>
        <taxon>Pseudomonadati</taxon>
        <taxon>Pseudomonadota</taxon>
        <taxon>Gammaproteobacteria</taxon>
        <taxon>Lysobacterales</taxon>
        <taxon>Lysobacteraceae</taxon>
        <taxon>Xylella</taxon>
    </lineage>
</organism>
<comment type="caution">
    <text evidence="1">The sequence shown here is derived from an EMBL/GenBank/DDBJ whole genome shotgun (WGS) entry which is preliminary data.</text>
</comment>
<evidence type="ECO:0000313" key="2">
    <source>
        <dbReference type="Proteomes" id="UP000020406"/>
    </source>
</evidence>
<dbReference type="PATRIC" id="fig|1444770.3.peg.1694"/>
<reference evidence="1 2" key="1">
    <citation type="journal article" date="2014" name="Genome Announc.">
        <title>Draft Genome Sequence of Xylella fastidiosa Pear Leaf Scorch Strain in Taiwan.</title>
        <authorList>
            <person name="Su C.C."/>
            <person name="Deng W.L."/>
            <person name="Jan F.J."/>
            <person name="Chang C.J."/>
            <person name="Huang H."/>
            <person name="Chen J."/>
        </authorList>
    </citation>
    <scope>NUCLEOTIDE SEQUENCE [LARGE SCALE GENOMIC DNA]</scope>
    <source>
        <strain evidence="1 2">PLS229</strain>
    </source>
</reference>
<evidence type="ECO:0000313" key="1">
    <source>
        <dbReference type="EMBL" id="EWS78121.1"/>
    </source>
</evidence>
<accession>Z9JJW8</accession>
<dbReference type="AlphaFoldDB" id="Z9JJW8"/>